<dbReference type="SUPFAM" id="SSF56801">
    <property type="entry name" value="Acetyl-CoA synthetase-like"/>
    <property type="match status" value="1"/>
</dbReference>
<dbReference type="Gene3D" id="3.30.300.30">
    <property type="match status" value="1"/>
</dbReference>
<dbReference type="GO" id="GO:0006631">
    <property type="term" value="P:fatty acid metabolic process"/>
    <property type="evidence" value="ECO:0007669"/>
    <property type="project" value="UniProtKB-KW"/>
</dbReference>
<feature type="domain" description="AMP-dependent synthetase/ligase" evidence="5">
    <location>
        <begin position="35"/>
        <end position="401"/>
    </location>
</feature>
<dbReference type="InterPro" id="IPR000873">
    <property type="entry name" value="AMP-dep_synth/lig_dom"/>
</dbReference>
<dbReference type="PANTHER" id="PTHR43859:SF4">
    <property type="entry name" value="BUTANOATE--COA LIGASE AAE1-RELATED"/>
    <property type="match status" value="1"/>
</dbReference>
<evidence type="ECO:0000313" key="7">
    <source>
        <dbReference type="EMBL" id="RYC29730.1"/>
    </source>
</evidence>
<keyword evidence="4" id="KW-0443">Lipid metabolism</keyword>
<reference evidence="7 8" key="1">
    <citation type="submission" date="2018-12" db="EMBL/GenBank/DDBJ databases">
        <authorList>
            <person name="Grouzdev D.S."/>
            <person name="Krutkina M.S."/>
        </authorList>
    </citation>
    <scope>NUCLEOTIDE SEQUENCE [LARGE SCALE GENOMIC DNA]</scope>
    <source>
        <strain evidence="7 8">RmlP026</strain>
    </source>
</reference>
<dbReference type="InterPro" id="IPR045851">
    <property type="entry name" value="AMP-bd_C_sf"/>
</dbReference>
<sequence length="548" mass="58519">MPLRYVEPAAEAYAFPLTVGQLLNGCLLSSRGNEIVYRDQVRLTYPQFRERLGRLASGLSGLGVEEGTTVAVMDWDSHRYLECYFAVPMMGAVIQTVNVRLPPAQVILTLARAEAEVLLVHRDFLPLAEAALPQLPRVKAVVLIADGAEMPLPGCAGVEYEALLAGASPGYAFRDFDENAVATTFFTTGTTGLPKQVSFTHRQLVLHTLANCGASGATRGRGFGVDDVYMPLTPMFHVHAWGVPYIATMLGLKQVYPGRYDPATILDLRAREGVTYSHCVPTILQMVLAAADGRGDDLSGWMMSIGGSALTASLCQEGRRRGMHITAGYGMSETCPTVSHARTFARDGLEGEAEVAALIVAGAPVPLVAARVLDAEGRELPADGRSQGELVLRAPWLTRCYVGDADASDALWHGGWLHTQDVAVIHPDGSIGIRDRLKDVIKSGGEWLCSVTMEGVIADLDEVGEVAVVGVPDAHWGERPVAVVVASAGQAVTAEHVNARLDRAIAAGELSRYARVGRVEVMEALPKTSVGKIDKKALRHALAVDAAA</sequence>
<comment type="similarity">
    <text evidence="1">Belongs to the ATP-dependent AMP-binding enzyme family.</text>
</comment>
<dbReference type="Proteomes" id="UP000290759">
    <property type="component" value="Unassembled WGS sequence"/>
</dbReference>
<dbReference type="InterPro" id="IPR025110">
    <property type="entry name" value="AMP-bd_C"/>
</dbReference>
<dbReference type="AlphaFoldDB" id="A0A4Q2U0X3"/>
<keyword evidence="3" id="KW-0276">Fatty acid metabolism</keyword>
<evidence type="ECO:0000256" key="3">
    <source>
        <dbReference type="ARBA" id="ARBA00022832"/>
    </source>
</evidence>
<dbReference type="GO" id="GO:0016874">
    <property type="term" value="F:ligase activity"/>
    <property type="evidence" value="ECO:0007669"/>
    <property type="project" value="UniProtKB-KW"/>
</dbReference>
<name>A0A4Q2U0X3_9HYPH</name>
<dbReference type="Pfam" id="PF13193">
    <property type="entry name" value="AMP-binding_C"/>
    <property type="match status" value="1"/>
</dbReference>
<evidence type="ECO:0000259" key="5">
    <source>
        <dbReference type="Pfam" id="PF00501"/>
    </source>
</evidence>
<dbReference type="PANTHER" id="PTHR43859">
    <property type="entry name" value="ACYL-ACTIVATING ENZYME"/>
    <property type="match status" value="1"/>
</dbReference>
<dbReference type="Gene3D" id="3.40.50.12780">
    <property type="entry name" value="N-terminal domain of ligase-like"/>
    <property type="match status" value="1"/>
</dbReference>
<dbReference type="RefSeq" id="WP_129229158.1">
    <property type="nucleotide sequence ID" value="NZ_QYBB01000042.1"/>
</dbReference>
<reference evidence="7 8" key="2">
    <citation type="submission" date="2019-02" db="EMBL/GenBank/DDBJ databases">
        <title>'Lichenibacterium ramalinii' gen. nov. sp. nov., 'Lichenibacterium minor' gen. nov. sp. nov.</title>
        <authorList>
            <person name="Pankratov T."/>
        </authorList>
    </citation>
    <scope>NUCLEOTIDE SEQUENCE [LARGE SCALE GENOMIC DNA]</scope>
    <source>
        <strain evidence="7 8">RmlP026</strain>
    </source>
</reference>
<evidence type="ECO:0000313" key="8">
    <source>
        <dbReference type="Proteomes" id="UP000290759"/>
    </source>
</evidence>
<evidence type="ECO:0000256" key="2">
    <source>
        <dbReference type="ARBA" id="ARBA00022598"/>
    </source>
</evidence>
<keyword evidence="8" id="KW-1185">Reference proteome</keyword>
<evidence type="ECO:0000256" key="1">
    <source>
        <dbReference type="ARBA" id="ARBA00006432"/>
    </source>
</evidence>
<dbReference type="InterPro" id="IPR042099">
    <property type="entry name" value="ANL_N_sf"/>
</dbReference>
<protein>
    <submittedName>
        <fullName evidence="7">Long-chain-fatty-acid--CoA ligase</fullName>
    </submittedName>
</protein>
<gene>
    <name evidence="7" type="ORF">D3273_22590</name>
</gene>
<evidence type="ECO:0000259" key="6">
    <source>
        <dbReference type="Pfam" id="PF13193"/>
    </source>
</evidence>
<evidence type="ECO:0000256" key="4">
    <source>
        <dbReference type="ARBA" id="ARBA00023098"/>
    </source>
</evidence>
<keyword evidence="2 7" id="KW-0436">Ligase</keyword>
<proteinExistence type="inferred from homology"/>
<comment type="caution">
    <text evidence="7">The sequence shown here is derived from an EMBL/GenBank/DDBJ whole genome shotgun (WGS) entry which is preliminary data.</text>
</comment>
<dbReference type="NCBIfam" id="NF004837">
    <property type="entry name" value="PRK06187.1"/>
    <property type="match status" value="1"/>
</dbReference>
<dbReference type="Pfam" id="PF00501">
    <property type="entry name" value="AMP-binding"/>
    <property type="match status" value="1"/>
</dbReference>
<feature type="domain" description="AMP-binding enzyme C-terminal" evidence="6">
    <location>
        <begin position="453"/>
        <end position="532"/>
    </location>
</feature>
<dbReference type="EMBL" id="QYBB01000042">
    <property type="protein sequence ID" value="RYC29730.1"/>
    <property type="molecule type" value="Genomic_DNA"/>
</dbReference>
<accession>A0A4Q2U0X3</accession>
<dbReference type="OrthoDB" id="9803968at2"/>
<organism evidence="7 8">
    <name type="scientific">Lichenibacterium minor</name>
    <dbReference type="NCBI Taxonomy" id="2316528"/>
    <lineage>
        <taxon>Bacteria</taxon>
        <taxon>Pseudomonadati</taxon>
        <taxon>Pseudomonadota</taxon>
        <taxon>Alphaproteobacteria</taxon>
        <taxon>Hyphomicrobiales</taxon>
        <taxon>Lichenihabitantaceae</taxon>
        <taxon>Lichenibacterium</taxon>
    </lineage>
</organism>